<proteinExistence type="predicted"/>
<gene>
    <name evidence="1" type="ORF">KM029_21240</name>
</gene>
<dbReference type="RefSeq" id="WP_144075821.1">
    <property type="nucleotide sequence ID" value="NZ_CP076129.1"/>
</dbReference>
<sequence>MKMNKSAVIKSITFILFITLLSIHLTKGQKYIEDKSINYKETVVPITTIVEEDDNKITNVTYEIYSGGVLKLTNHGSIHLANVKFVMLGGDLEFSAEEVNVFNKDGDTEVIWDDDSGESCIEFDDGVTFKDEIIGFDPEAECGNPDEDLPVELISFEAEVFDNGTSLYWSTASEINSKHFEVQFSSDNRHWETLEIILAAGNSNVQIDYQYDDYIIRSGTGYFRLNQVDLDGKNELFGPIQVVYNEEESQDINGIIYPVPQAAGNTINLDVNNNEPYTIMIFNQIGQLVYQSFDNINSQQLSTPWGRGVFVMHLLQGKEKDIIKFQMQ</sequence>
<accession>A0ABX8H2R7</accession>
<protein>
    <submittedName>
        <fullName evidence="1">T9SS type A sorting domain-containing protein</fullName>
    </submittedName>
</protein>
<dbReference type="Proteomes" id="UP000682802">
    <property type="component" value="Chromosome 2"/>
</dbReference>
<keyword evidence="2" id="KW-1185">Reference proteome</keyword>
<evidence type="ECO:0000313" key="1">
    <source>
        <dbReference type="EMBL" id="QWG10209.1"/>
    </source>
</evidence>
<evidence type="ECO:0000313" key="2">
    <source>
        <dbReference type="Proteomes" id="UP000682802"/>
    </source>
</evidence>
<reference evidence="1 2" key="1">
    <citation type="submission" date="2021-05" db="EMBL/GenBank/DDBJ databases">
        <title>Comparative genomic studies on the polysaccharide-degrading batcterial strains of the Flammeovirga genus.</title>
        <authorList>
            <person name="Zewei F."/>
            <person name="Zheng Z."/>
            <person name="Yu L."/>
            <person name="Ruyue G."/>
            <person name="Yanhong M."/>
            <person name="Yuanyuan C."/>
            <person name="Jingyan G."/>
            <person name="Wenjun H."/>
        </authorList>
    </citation>
    <scope>NUCLEOTIDE SEQUENCE [LARGE SCALE GENOMIC DNA]</scope>
    <source>
        <strain evidence="1 2">YS10</strain>
    </source>
</reference>
<dbReference type="InterPro" id="IPR026444">
    <property type="entry name" value="Secre_tail"/>
</dbReference>
<dbReference type="EMBL" id="CP076129">
    <property type="protein sequence ID" value="QWG10209.1"/>
    <property type="molecule type" value="Genomic_DNA"/>
</dbReference>
<name>A0ABX8H2R7_9BACT</name>
<organism evidence="1 2">
    <name type="scientific">Flammeovirga kamogawensis</name>
    <dbReference type="NCBI Taxonomy" id="373891"/>
    <lineage>
        <taxon>Bacteria</taxon>
        <taxon>Pseudomonadati</taxon>
        <taxon>Bacteroidota</taxon>
        <taxon>Cytophagia</taxon>
        <taxon>Cytophagales</taxon>
        <taxon>Flammeovirgaceae</taxon>
        <taxon>Flammeovirga</taxon>
    </lineage>
</organism>
<dbReference type="NCBIfam" id="TIGR04183">
    <property type="entry name" value="Por_Secre_tail"/>
    <property type="match status" value="1"/>
</dbReference>